<evidence type="ECO:0000313" key="1">
    <source>
        <dbReference type="EMBL" id="PTQ78412.1"/>
    </source>
</evidence>
<dbReference type="Proteomes" id="UP000244128">
    <property type="component" value="Unassembled WGS sequence"/>
</dbReference>
<proteinExistence type="predicted"/>
<name>A0A2T5I3L3_9PROT</name>
<sequence>MTNLCSIKTRTPSPRLSPVCSAIVNLAATNRLLVCSTALTWLEFNDLEQGESQSGSCDRAE</sequence>
<evidence type="ECO:0000313" key="2">
    <source>
        <dbReference type="Proteomes" id="UP000244128"/>
    </source>
</evidence>
<dbReference type="EMBL" id="QAOI01000003">
    <property type="protein sequence ID" value="PTQ78412.1"/>
    <property type="molecule type" value="Genomic_DNA"/>
</dbReference>
<dbReference type="AlphaFoldDB" id="A0A2T5I3L3"/>
<reference evidence="1 2" key="1">
    <citation type="submission" date="2018-04" db="EMBL/GenBank/DDBJ databases">
        <title>Active sludge and wastewater microbial communities from Klosterneuburg, Austria.</title>
        <authorList>
            <person name="Wagner M."/>
        </authorList>
    </citation>
    <scope>NUCLEOTIDE SEQUENCE [LARGE SCALE GENOMIC DNA]</scope>
    <source>
        <strain evidence="1 2">Nm49</strain>
    </source>
</reference>
<comment type="caution">
    <text evidence="1">The sequence shown here is derived from an EMBL/GenBank/DDBJ whole genome shotgun (WGS) entry which is preliminary data.</text>
</comment>
<organism evidence="1 2">
    <name type="scientific">Nitrosomonas oligotropha</name>
    <dbReference type="NCBI Taxonomy" id="42354"/>
    <lineage>
        <taxon>Bacteria</taxon>
        <taxon>Pseudomonadati</taxon>
        <taxon>Pseudomonadota</taxon>
        <taxon>Betaproteobacteria</taxon>
        <taxon>Nitrosomonadales</taxon>
        <taxon>Nitrosomonadaceae</taxon>
        <taxon>Nitrosomonas</taxon>
    </lineage>
</organism>
<protein>
    <submittedName>
        <fullName evidence="1">Uncharacterized protein</fullName>
    </submittedName>
</protein>
<gene>
    <name evidence="1" type="ORF">C8R26_103175</name>
</gene>
<accession>A0A2T5I3L3</accession>